<gene>
    <name evidence="1" type="ORF">UFOVP447_263</name>
</gene>
<accession>A0A6J5MBV0</accession>
<organism evidence="1">
    <name type="scientific">uncultured Caudovirales phage</name>
    <dbReference type="NCBI Taxonomy" id="2100421"/>
    <lineage>
        <taxon>Viruses</taxon>
        <taxon>Duplodnaviria</taxon>
        <taxon>Heunggongvirae</taxon>
        <taxon>Uroviricota</taxon>
        <taxon>Caudoviricetes</taxon>
        <taxon>Peduoviridae</taxon>
        <taxon>Maltschvirus</taxon>
        <taxon>Maltschvirus maltsch</taxon>
    </lineage>
</organism>
<reference evidence="1" key="1">
    <citation type="submission" date="2020-04" db="EMBL/GenBank/DDBJ databases">
        <authorList>
            <person name="Chiriac C."/>
            <person name="Salcher M."/>
            <person name="Ghai R."/>
            <person name="Kavagutti S V."/>
        </authorList>
    </citation>
    <scope>NUCLEOTIDE SEQUENCE</scope>
</reference>
<sequence>MEKDYTYNFVTSQPLTQKQIDWLNEQLLENLPTEDEEDLSDIPEWTSEIELQK</sequence>
<proteinExistence type="predicted"/>
<name>A0A6J5MBV0_9CAUD</name>
<protein>
    <submittedName>
        <fullName evidence="1">Uncharacterized protein</fullName>
    </submittedName>
</protein>
<evidence type="ECO:0000313" key="1">
    <source>
        <dbReference type="EMBL" id="CAB4143812.1"/>
    </source>
</evidence>
<dbReference type="EMBL" id="LR796423">
    <property type="protein sequence ID" value="CAB4143812.1"/>
    <property type="molecule type" value="Genomic_DNA"/>
</dbReference>